<dbReference type="Pfam" id="PF03401">
    <property type="entry name" value="TctC"/>
    <property type="match status" value="1"/>
</dbReference>
<dbReference type="PANTHER" id="PTHR42928:SF5">
    <property type="entry name" value="BLR1237 PROTEIN"/>
    <property type="match status" value="1"/>
</dbReference>
<comment type="similarity">
    <text evidence="1">Belongs to the UPF0065 (bug) family.</text>
</comment>
<evidence type="ECO:0000256" key="2">
    <source>
        <dbReference type="SAM" id="SignalP"/>
    </source>
</evidence>
<proteinExistence type="inferred from homology"/>
<organism evidence="3 4">
    <name type="scientific">Zwartia hollandica</name>
    <dbReference type="NCBI Taxonomy" id="324606"/>
    <lineage>
        <taxon>Bacteria</taxon>
        <taxon>Pseudomonadati</taxon>
        <taxon>Pseudomonadota</taxon>
        <taxon>Betaproteobacteria</taxon>
        <taxon>Burkholderiales</taxon>
        <taxon>Alcaligenaceae</taxon>
        <taxon>Zwartia</taxon>
    </lineage>
</organism>
<dbReference type="Gene3D" id="3.40.190.10">
    <property type="entry name" value="Periplasmic binding protein-like II"/>
    <property type="match status" value="1"/>
</dbReference>
<dbReference type="InterPro" id="IPR042100">
    <property type="entry name" value="Bug_dom1"/>
</dbReference>
<keyword evidence="4" id="KW-1185">Reference proteome</keyword>
<feature type="chain" id="PRO_5036753770" evidence="2">
    <location>
        <begin position="32"/>
        <end position="334"/>
    </location>
</feature>
<name>A0A953NBJ8_9BURK</name>
<evidence type="ECO:0000256" key="1">
    <source>
        <dbReference type="ARBA" id="ARBA00006987"/>
    </source>
</evidence>
<dbReference type="InterPro" id="IPR005064">
    <property type="entry name" value="BUG"/>
</dbReference>
<dbReference type="EMBL" id="JAHXRI010000010">
    <property type="protein sequence ID" value="MBZ1351338.1"/>
    <property type="molecule type" value="Genomic_DNA"/>
</dbReference>
<dbReference type="Gene3D" id="3.40.190.150">
    <property type="entry name" value="Bordetella uptake gene, domain 1"/>
    <property type="match status" value="1"/>
</dbReference>
<accession>A0A953NBJ8</accession>
<dbReference type="Proteomes" id="UP000739565">
    <property type="component" value="Unassembled WGS sequence"/>
</dbReference>
<keyword evidence="2" id="KW-0732">Signal</keyword>
<evidence type="ECO:0000313" key="4">
    <source>
        <dbReference type="Proteomes" id="UP000739565"/>
    </source>
</evidence>
<protein>
    <submittedName>
        <fullName evidence="3">Tripartite tricarboxylate transporter substrate binding protein</fullName>
    </submittedName>
</protein>
<reference evidence="3" key="1">
    <citation type="submission" date="2021-07" db="EMBL/GenBank/DDBJ databases">
        <title>New genus and species of the family Alcaligenaceae.</title>
        <authorList>
            <person name="Hahn M.W."/>
        </authorList>
    </citation>
    <scope>NUCLEOTIDE SEQUENCE</scope>
    <source>
        <strain evidence="3">LF4-65</strain>
    </source>
</reference>
<sequence>MSKLFGRSWLLKLFMALVGACLGVLPFVVNADDETSAYPKRTVTIVVPVAPGGVTDVNARLLAELLSKSLGQSFVVENRAGASGAIGASAVSRAAPNGYTLLFQYNAFHLISPQINTSTPWNPLRDFVPIANVSSNPQVIVVKTALPVTNFQELIDYGKSNPKKLTYGTAGIGSMHHVTTELLQQITGAQYTHVPFAGSGPVVTNLLGGVVDFALPGPSSVIPHVQSGKLRALAVTGNERLRAIPDVPTTVELGFAGLVAYATSAMYAPVGTPEPIIRKLTKAIEEASRDEAYIKKLDTLGVAARYMSPSELGKSDTAEYERWGRVVKSANIQP</sequence>
<dbReference type="SUPFAM" id="SSF53850">
    <property type="entry name" value="Periplasmic binding protein-like II"/>
    <property type="match status" value="1"/>
</dbReference>
<feature type="signal peptide" evidence="2">
    <location>
        <begin position="1"/>
        <end position="31"/>
    </location>
</feature>
<comment type="caution">
    <text evidence="3">The sequence shown here is derived from an EMBL/GenBank/DDBJ whole genome shotgun (WGS) entry which is preliminary data.</text>
</comment>
<dbReference type="RefSeq" id="WP_259661745.1">
    <property type="nucleotide sequence ID" value="NZ_JAHXRI010000010.1"/>
</dbReference>
<dbReference type="PIRSF" id="PIRSF017082">
    <property type="entry name" value="YflP"/>
    <property type="match status" value="1"/>
</dbReference>
<evidence type="ECO:0000313" key="3">
    <source>
        <dbReference type="EMBL" id="MBZ1351338.1"/>
    </source>
</evidence>
<dbReference type="CDD" id="cd07012">
    <property type="entry name" value="PBP2_Bug_TTT"/>
    <property type="match status" value="1"/>
</dbReference>
<dbReference type="PANTHER" id="PTHR42928">
    <property type="entry name" value="TRICARBOXYLATE-BINDING PROTEIN"/>
    <property type="match status" value="1"/>
</dbReference>
<gene>
    <name evidence="3" type="ORF">KZZ10_11835</name>
</gene>
<dbReference type="AlphaFoldDB" id="A0A953NBJ8"/>